<feature type="transmembrane region" description="Helical" evidence="8">
    <location>
        <begin position="130"/>
        <end position="154"/>
    </location>
</feature>
<organism evidence="9 10">
    <name type="scientific">Andalucia godoyi</name>
    <name type="common">Flagellate</name>
    <dbReference type="NCBI Taxonomy" id="505711"/>
    <lineage>
        <taxon>Eukaryota</taxon>
        <taxon>Discoba</taxon>
        <taxon>Jakobida</taxon>
        <taxon>Andalucina</taxon>
        <taxon>Andaluciidae</taxon>
        <taxon>Andalucia</taxon>
    </lineage>
</organism>
<feature type="transmembrane region" description="Helical" evidence="8">
    <location>
        <begin position="214"/>
        <end position="236"/>
    </location>
</feature>
<comment type="subcellular location">
    <subcellularLocation>
        <location evidence="1">Membrane</location>
        <topology evidence="1">Multi-pass membrane protein</topology>
    </subcellularLocation>
</comment>
<dbReference type="GO" id="GO:0016020">
    <property type="term" value="C:membrane"/>
    <property type="evidence" value="ECO:0007669"/>
    <property type="project" value="UniProtKB-SubCell"/>
</dbReference>
<dbReference type="NCBIfam" id="TIGR01473">
    <property type="entry name" value="cyoE_ctaB"/>
    <property type="match status" value="1"/>
</dbReference>
<dbReference type="EMBL" id="VRVR01000049">
    <property type="protein sequence ID" value="KAF0852252.1"/>
    <property type="molecule type" value="Genomic_DNA"/>
</dbReference>
<evidence type="ECO:0000256" key="7">
    <source>
        <dbReference type="ARBA" id="ARBA00030253"/>
    </source>
</evidence>
<dbReference type="InterPro" id="IPR044878">
    <property type="entry name" value="UbiA_sf"/>
</dbReference>
<dbReference type="OrthoDB" id="5211at2759"/>
<evidence type="ECO:0000313" key="9">
    <source>
        <dbReference type="EMBL" id="KAF0852252.1"/>
    </source>
</evidence>
<dbReference type="GO" id="GO:0008495">
    <property type="term" value="F:protoheme IX farnesyltransferase activity"/>
    <property type="evidence" value="ECO:0007669"/>
    <property type="project" value="InterPro"/>
</dbReference>
<gene>
    <name evidence="9" type="ORF">ANDGO_00856</name>
</gene>
<dbReference type="InterPro" id="IPR006369">
    <property type="entry name" value="Protohaem_IX_farnesylTrfase"/>
</dbReference>
<feature type="transmembrane region" description="Helical" evidence="8">
    <location>
        <begin position="286"/>
        <end position="307"/>
    </location>
</feature>
<evidence type="ECO:0000256" key="6">
    <source>
        <dbReference type="ARBA" id="ARBA00023136"/>
    </source>
</evidence>
<dbReference type="Gene3D" id="1.10.357.140">
    <property type="entry name" value="UbiA prenyltransferase"/>
    <property type="match status" value="1"/>
</dbReference>
<evidence type="ECO:0000256" key="1">
    <source>
        <dbReference type="ARBA" id="ARBA00004141"/>
    </source>
</evidence>
<evidence type="ECO:0000256" key="5">
    <source>
        <dbReference type="ARBA" id="ARBA00023133"/>
    </source>
</evidence>
<keyword evidence="2" id="KW-0808">Transferase</keyword>
<evidence type="ECO:0000256" key="2">
    <source>
        <dbReference type="ARBA" id="ARBA00022679"/>
    </source>
</evidence>
<keyword evidence="5" id="KW-0350">Heme biosynthesis</keyword>
<evidence type="ECO:0000256" key="8">
    <source>
        <dbReference type="SAM" id="Phobius"/>
    </source>
</evidence>
<keyword evidence="6 8" id="KW-0472">Membrane</keyword>
<name>A0A8K0AIF7_ANDGO</name>
<comment type="caution">
    <text evidence="9">The sequence shown here is derived from an EMBL/GenBank/DDBJ whole genome shotgun (WGS) entry which is preliminary data.</text>
</comment>
<dbReference type="PANTHER" id="PTHR43448:SF2">
    <property type="entry name" value="PROTOHEME IX FARNESYLTRANSFERASE, MITOCHONDRIAL"/>
    <property type="match status" value="1"/>
</dbReference>
<dbReference type="AlphaFoldDB" id="A0A8K0AIF7"/>
<keyword evidence="3 8" id="KW-0812">Transmembrane</keyword>
<evidence type="ECO:0000313" key="10">
    <source>
        <dbReference type="Proteomes" id="UP000799049"/>
    </source>
</evidence>
<dbReference type="Proteomes" id="UP000799049">
    <property type="component" value="Unassembled WGS sequence"/>
</dbReference>
<dbReference type="HAMAP" id="MF_00154">
    <property type="entry name" value="CyoE_CtaB"/>
    <property type="match status" value="1"/>
</dbReference>
<proteinExistence type="inferred from homology"/>
<feature type="transmembrane region" description="Helical" evidence="8">
    <location>
        <begin position="248"/>
        <end position="266"/>
    </location>
</feature>
<accession>A0A8K0AIF7</accession>
<dbReference type="Pfam" id="PF01040">
    <property type="entry name" value="UbiA"/>
    <property type="match status" value="1"/>
</dbReference>
<keyword evidence="4 8" id="KW-1133">Transmembrane helix</keyword>
<dbReference type="GO" id="GO:0006784">
    <property type="term" value="P:heme A biosynthetic process"/>
    <property type="evidence" value="ECO:0007669"/>
    <property type="project" value="TreeGrafter"/>
</dbReference>
<dbReference type="GO" id="GO:0005739">
    <property type="term" value="C:mitochondrion"/>
    <property type="evidence" value="ECO:0007669"/>
    <property type="project" value="TreeGrafter"/>
</dbReference>
<dbReference type="PANTHER" id="PTHR43448">
    <property type="entry name" value="PROTOHEME IX FARNESYLTRANSFERASE, MITOCHONDRIAL"/>
    <property type="match status" value="1"/>
</dbReference>
<reference evidence="9" key="1">
    <citation type="submission" date="2019-09" db="EMBL/GenBank/DDBJ databases">
        <title>The Mitochondrial Proteome of the Jakobid, Andalucia godoyi, a Protist With the Most Gene-Rich and Bacteria-Like Mitochondrial Genome.</title>
        <authorList>
            <person name="Gray M.W."/>
            <person name="Burger G."/>
            <person name="Derelle R."/>
            <person name="Klimes V."/>
            <person name="Leger M."/>
            <person name="Sarrasin M."/>
            <person name="Vlcek C."/>
            <person name="Roger A.J."/>
            <person name="Elias M."/>
            <person name="Lang B.F."/>
        </authorList>
    </citation>
    <scope>NUCLEOTIDE SEQUENCE</scope>
    <source>
        <strain evidence="9">And28</strain>
    </source>
</reference>
<dbReference type="InterPro" id="IPR000537">
    <property type="entry name" value="UbiA_prenyltransferase"/>
</dbReference>
<protein>
    <recommendedName>
        <fullName evidence="7">Heme O synthase</fullName>
    </recommendedName>
</protein>
<evidence type="ECO:0000256" key="4">
    <source>
        <dbReference type="ARBA" id="ARBA00022989"/>
    </source>
</evidence>
<sequence>MMFMPTLTCLRSRICVPRAVSSSTVLMFRRCLHSLETAKPASARPLRSSAGASTGDAESALLRQGSECPVSRFRSAESPQRIDDVVAAEVSAAPSSSCPMEGSTATSGNSVVDAIRSQWRIYCQLSKYKLSSLVLVSAGFGFFSAGGSLLSVALPSLILGTGFQASSANTLNQLLEVKQDSVMMRTRKRPLPTGAVSPRAALGYAIASAGVGSALLFAGTNLVTALLGVSTIVLYAGLYTPMKMMSKWNTWIGAVVGAIPPVMGYVATQATSADAWAVLSTDPAPWILGAVLLFWQMPHFYAISWMCKKDYASAGYKMISVTDPASTGSASLRNTLALFPVSFAAVAVGMCDPWFAATSSIVNGYYTWKAWSFSRQFGENAEESTRDQAARSLFKASIMHLPLLLALLVIHDNRKTKESAKNDGEAKDPDE</sequence>
<keyword evidence="10" id="KW-1185">Reference proteome</keyword>
<evidence type="ECO:0000256" key="3">
    <source>
        <dbReference type="ARBA" id="ARBA00022692"/>
    </source>
</evidence>
<dbReference type="CDD" id="cd13957">
    <property type="entry name" value="PT_UbiA_Cox10"/>
    <property type="match status" value="1"/>
</dbReference>